<dbReference type="Proteomes" id="UP000744555">
    <property type="component" value="Unassembled WGS sequence"/>
</dbReference>
<dbReference type="RefSeq" id="WP_187803822.1">
    <property type="nucleotide sequence ID" value="NZ_LZEU01000001.1"/>
</dbReference>
<evidence type="ECO:0000313" key="2">
    <source>
        <dbReference type="EMBL" id="MBC9248646.1"/>
    </source>
</evidence>
<feature type="domain" description="Glycoside hydrolase family 19 catalytic" evidence="1">
    <location>
        <begin position="914"/>
        <end position="958"/>
    </location>
</feature>
<protein>
    <recommendedName>
        <fullName evidence="1">Glycoside hydrolase family 19 catalytic domain-containing protein</fullName>
    </recommendedName>
</protein>
<dbReference type="Gene3D" id="1.10.530.10">
    <property type="match status" value="1"/>
</dbReference>
<evidence type="ECO:0000259" key="1">
    <source>
        <dbReference type="Pfam" id="PF00182"/>
    </source>
</evidence>
<dbReference type="Pfam" id="PF00182">
    <property type="entry name" value="Glyco_hydro_19"/>
    <property type="match status" value="1"/>
</dbReference>
<sequence>MAEYKPINWALPFRLKGAAGEASKDVTNPELYYAALAQAKDGFFPMGASGNWHGGVHFDEGTGALLDQSEVRCIADGEVIAYRIDENYPTTTYGEAPTAVPLPFSTGFVLVKHLLELPPKPVEPTAGSTSDTPPAAPALTFYSLYMHLQDWASYQAQPTLPRPGFWGDGLCKVKADAPDKLLGLNVHAHHKTSPDDPLHAEYDHILATLPRGTTVTTGAANGGMLKVVSISPAIDGLEPNTGWVHKSYMKNLGANQYLIGEKAEDVLVPLQSGANVRSALIDSSRDILAWLPKGAQLRISDEGATSKYRKLVEIISSHSVPTLTADSSGKLPGFVWLDSLEITHEPKAHDGSVVVLDQPVAIKAGELIGHIGQYQNFDDNHPRPMLHLEVFSCEDVLGFINQSRAWAESLPAEQKTLIKIHEGSTVIQPSAADTQIASGTDVRVAADSPTEGCWAKVQPYVELKAKKAGFGDFDGAHNRYPMDSAKKAELASEFDLDVSELPDTVDFLLQSFKDDGSDMYAGKVNIPSTHVRRKIGVLLKTPLWVERSQLNNTGMRNSTSAALQAWKTFPLHNGLDGLSCGYERILPRSAWANLDQQNKAVAPDNIHWWYVAVADLAGQDISGWVPEQDPILSFHSPWEWPGFSDLKDQQPLDALAARHLSATGELTEAEAQRYLAQIDAVERGPILSKLYDIIDLPDEHNHRDQKLSAQELKSALGKPWLAQQLSLLITNYESEWFWKSDKWSELDKLMDHTPDNQNLNWVREKERIQKLSWWATVAGKHGISMSGSPWHIHPVGLLAIYGSKQELINIDTFIETYTPLHPTFNSTTELTSTSKENLKEFLTNINKYYSEHDEKPNRYELAYMLATARHEMYHFPSGEYFSKKPEVGDYHYFDKYDPVLANTPQKRQNAIDHENTAEGDGFKYRGRGPVHLTWKVNYRRAMEKFGPDFVNNPDLAADFENSVPIMIWGMKNGIFTGKCIGDYIKSTTVDYEGARKVINGVDQKALIASYATKFEEILKESSTAPTEF</sequence>
<dbReference type="InterPro" id="IPR000726">
    <property type="entry name" value="Glyco_hydro_19_cat"/>
</dbReference>
<dbReference type="SUPFAM" id="SSF53955">
    <property type="entry name" value="Lysozyme-like"/>
    <property type="match status" value="1"/>
</dbReference>
<organism evidence="2 3">
    <name type="scientific">Aquipseudomonas alcaligenes</name>
    <name type="common">Pseudomonas alcaligenes</name>
    <dbReference type="NCBI Taxonomy" id="43263"/>
    <lineage>
        <taxon>Bacteria</taxon>
        <taxon>Pseudomonadati</taxon>
        <taxon>Pseudomonadota</taxon>
        <taxon>Gammaproteobacteria</taxon>
        <taxon>Pseudomonadales</taxon>
        <taxon>Pseudomonadaceae</taxon>
        <taxon>Aquipseudomonas</taxon>
    </lineage>
</organism>
<comment type="caution">
    <text evidence="2">The sequence shown here is derived from an EMBL/GenBank/DDBJ whole genome shotgun (WGS) entry which is preliminary data.</text>
</comment>
<dbReference type="EMBL" id="LZEU01000001">
    <property type="protein sequence ID" value="MBC9248646.1"/>
    <property type="molecule type" value="Genomic_DNA"/>
</dbReference>
<proteinExistence type="predicted"/>
<reference evidence="2 3" key="1">
    <citation type="submission" date="2016-06" db="EMBL/GenBank/DDBJ databases">
        <authorList>
            <person name="Ramos C."/>
            <person name="Pintado A."/>
            <person name="Crespo-Gomez J.I."/>
        </authorList>
    </citation>
    <scope>NUCLEOTIDE SEQUENCE [LARGE SCALE GENOMIC DNA]</scope>
    <source>
        <strain evidence="2 3">AVO110</strain>
    </source>
</reference>
<name>A0ABR7RU86_AQUAC</name>
<keyword evidence="3" id="KW-1185">Reference proteome</keyword>
<dbReference type="InterPro" id="IPR023346">
    <property type="entry name" value="Lysozyme-like_dom_sf"/>
</dbReference>
<evidence type="ECO:0000313" key="3">
    <source>
        <dbReference type="Proteomes" id="UP000744555"/>
    </source>
</evidence>
<gene>
    <name evidence="2" type="ORF">A9179_00010</name>
</gene>
<accession>A0ABR7RU86</accession>